<reference evidence="6" key="1">
    <citation type="submission" date="2015-07" db="EMBL/GenBank/DDBJ databases">
        <title>Adaptation to a free-living lifestyle via gene acquisitions in the diplomonad Trepomonas sp. PC1.</title>
        <authorList>
            <person name="Xu F."/>
            <person name="Jerlstrom-Hultqvist J."/>
            <person name="Kolisko M."/>
            <person name="Simpson A.G.B."/>
            <person name="Roger A.J."/>
            <person name="Svard S.G."/>
            <person name="Andersson J.O."/>
        </authorList>
    </citation>
    <scope>NUCLEOTIDE SEQUENCE</scope>
    <source>
        <strain evidence="6">PC1</strain>
    </source>
</reference>
<dbReference type="InterPro" id="IPR029052">
    <property type="entry name" value="Metallo-depent_PP-like"/>
</dbReference>
<feature type="domain" description="Calcineurin-like phosphoesterase" evidence="5">
    <location>
        <begin position="1"/>
        <end position="156"/>
    </location>
</feature>
<gene>
    <name evidence="6" type="ORF">TPC1_20061</name>
</gene>
<dbReference type="SUPFAM" id="SSF56300">
    <property type="entry name" value="Metallo-dependent phosphatases"/>
    <property type="match status" value="1"/>
</dbReference>
<keyword evidence="1" id="KW-0479">Metal-binding</keyword>
<dbReference type="Pfam" id="PF00149">
    <property type="entry name" value="Metallophos"/>
    <property type="match status" value="1"/>
</dbReference>
<dbReference type="PANTHER" id="PTHR42988:SF2">
    <property type="entry name" value="CYCLIC NUCLEOTIDE PHOSPHODIESTERASE CBUA0032-RELATED"/>
    <property type="match status" value="1"/>
</dbReference>
<feature type="non-terminal residue" evidence="6">
    <location>
        <position position="1"/>
    </location>
</feature>
<evidence type="ECO:0000256" key="1">
    <source>
        <dbReference type="ARBA" id="ARBA00022723"/>
    </source>
</evidence>
<keyword evidence="3" id="KW-0408">Iron</keyword>
<dbReference type="EMBL" id="GDID01005966">
    <property type="protein sequence ID" value="JAP90640.1"/>
    <property type="molecule type" value="Transcribed_RNA"/>
</dbReference>
<organism evidence="6">
    <name type="scientific">Trepomonas sp. PC1</name>
    <dbReference type="NCBI Taxonomy" id="1076344"/>
    <lineage>
        <taxon>Eukaryota</taxon>
        <taxon>Metamonada</taxon>
        <taxon>Diplomonadida</taxon>
        <taxon>Hexamitidae</taxon>
        <taxon>Hexamitinae</taxon>
        <taxon>Trepomonas</taxon>
    </lineage>
</organism>
<dbReference type="GO" id="GO:0046872">
    <property type="term" value="F:metal ion binding"/>
    <property type="evidence" value="ECO:0007669"/>
    <property type="project" value="UniProtKB-KW"/>
</dbReference>
<name>A0A146K155_9EUKA</name>
<evidence type="ECO:0000313" key="6">
    <source>
        <dbReference type="EMBL" id="JAP90640.1"/>
    </source>
</evidence>
<dbReference type="InterPro" id="IPR004843">
    <property type="entry name" value="Calcineurin-like_PHP"/>
</dbReference>
<evidence type="ECO:0000256" key="3">
    <source>
        <dbReference type="ARBA" id="ARBA00023004"/>
    </source>
</evidence>
<proteinExistence type="inferred from homology"/>
<dbReference type="AlphaFoldDB" id="A0A146K155"/>
<keyword evidence="2" id="KW-0378">Hydrolase</keyword>
<protein>
    <submittedName>
        <fullName evidence="6">Calcineurin-like phosphoesterase domain-containing protein</fullName>
    </submittedName>
</protein>
<sequence>VISDLHTIDTQLWKINNDLTLIVGDLTNGGLTEEYITIFQSFKTKCIFPVVGNHDTYFGSFMKDMLNQTNYVHCVNDTCFIQLDVVTYSLNDIKQFLIQKLTENKAASHIFISQHYESYSTGEFRTDENFAKMYEQIIDSGEYPNIRAIFTGHDHVFAAFKYQNVFTFVVGAISKLDTPYTDSWWGSRELHGDVSQFLYGGQHHLDSFMRLGQLRVQINTNTIVYSFCILEGTNRQVLVEYTQV</sequence>
<comment type="similarity">
    <text evidence="4">Belongs to the cyclic nucleotide phosphodiesterase class-III family.</text>
</comment>
<accession>A0A146K155</accession>
<dbReference type="PANTHER" id="PTHR42988">
    <property type="entry name" value="PHOSPHOHYDROLASE"/>
    <property type="match status" value="1"/>
</dbReference>
<dbReference type="GO" id="GO:0016787">
    <property type="term" value="F:hydrolase activity"/>
    <property type="evidence" value="ECO:0007669"/>
    <property type="project" value="UniProtKB-KW"/>
</dbReference>
<evidence type="ECO:0000256" key="4">
    <source>
        <dbReference type="ARBA" id="ARBA00025742"/>
    </source>
</evidence>
<feature type="non-terminal residue" evidence="6">
    <location>
        <position position="244"/>
    </location>
</feature>
<evidence type="ECO:0000256" key="2">
    <source>
        <dbReference type="ARBA" id="ARBA00022801"/>
    </source>
</evidence>
<evidence type="ECO:0000259" key="5">
    <source>
        <dbReference type="Pfam" id="PF00149"/>
    </source>
</evidence>
<dbReference type="InterPro" id="IPR050884">
    <property type="entry name" value="CNP_phosphodiesterase-III"/>
</dbReference>
<dbReference type="Gene3D" id="3.60.21.10">
    <property type="match status" value="1"/>
</dbReference>